<keyword evidence="3" id="KW-1185">Reference proteome</keyword>
<organism evidence="2 3">
    <name type="scientific">Dactylonectria macrodidyma</name>
    <dbReference type="NCBI Taxonomy" id="307937"/>
    <lineage>
        <taxon>Eukaryota</taxon>
        <taxon>Fungi</taxon>
        <taxon>Dikarya</taxon>
        <taxon>Ascomycota</taxon>
        <taxon>Pezizomycotina</taxon>
        <taxon>Sordariomycetes</taxon>
        <taxon>Hypocreomycetidae</taxon>
        <taxon>Hypocreales</taxon>
        <taxon>Nectriaceae</taxon>
        <taxon>Dactylonectria</taxon>
    </lineage>
</organism>
<feature type="compositionally biased region" description="Basic and acidic residues" evidence="1">
    <location>
        <begin position="209"/>
        <end position="219"/>
    </location>
</feature>
<protein>
    <submittedName>
        <fullName evidence="2">Uncharacterized protein</fullName>
    </submittedName>
</protein>
<feature type="region of interest" description="Disordered" evidence="1">
    <location>
        <begin position="537"/>
        <end position="561"/>
    </location>
</feature>
<dbReference type="Proteomes" id="UP000738349">
    <property type="component" value="Unassembled WGS sequence"/>
</dbReference>
<gene>
    <name evidence="2" type="ORF">EDB81DRAFT_902763</name>
</gene>
<dbReference type="AlphaFoldDB" id="A0A9P9E8W3"/>
<sequence length="561" mass="63373">MKTPPSSKPKKHSKQRDSIEFTHRPFSDFEAPSSPLAPSTDDREASAFSWVGDALTQMADTPTPKLPSNGGRLVPLRVTDQARVSQGQPAAVVATSASDVLSASHSHAQNTQGKPPNSSAIRGTGVHDDSLARSQGNYRGVSLRRGSGMVVETPNGIRKAIEREKKRRKDDNDLMSSTQVSLPASGLNDIVEEPMNPEKKETKKKKKEKEREKRKDKSKSPTKSSMSTSDRREFSEEPENSGKERKKSKRKDKDASKSPARASVTASDGHNMAEEAKNLEKEPLAKITNWDEVPHRSQRGDVPPLVVRQPITVESPSSRLPTIFERTVILKLCIGSRKDYFGLPEMSNHTEETFWAAILQRIEPTVRRKFTDYKHLRLSVSAWCEGRRKALRECALPPPRESHIDFDIAVDGWNEIWVQRFTTIHKGYFQASIWTAVETRVLSYVHNELYDWINATLQKRRDTFDTRCRDGSRKGNDNDNEYTKTFGHLHDVIKLGGRRAFEVRESEAIMSLMVKIRPSLEKIIRGHMDRKNINGEAIYEPEPELELRGDTQDTDSEIGRS</sequence>
<proteinExistence type="predicted"/>
<name>A0A9P9E8W3_9HYPO</name>
<evidence type="ECO:0000313" key="3">
    <source>
        <dbReference type="Proteomes" id="UP000738349"/>
    </source>
</evidence>
<dbReference type="OrthoDB" id="5106886at2759"/>
<dbReference type="EMBL" id="JAGMUV010000014">
    <property type="protein sequence ID" value="KAH7134010.1"/>
    <property type="molecule type" value="Genomic_DNA"/>
</dbReference>
<feature type="region of interest" description="Disordered" evidence="1">
    <location>
        <begin position="1"/>
        <end position="276"/>
    </location>
</feature>
<reference evidence="2" key="1">
    <citation type="journal article" date="2021" name="Nat. Commun.">
        <title>Genetic determinants of endophytism in the Arabidopsis root mycobiome.</title>
        <authorList>
            <person name="Mesny F."/>
            <person name="Miyauchi S."/>
            <person name="Thiergart T."/>
            <person name="Pickel B."/>
            <person name="Atanasova L."/>
            <person name="Karlsson M."/>
            <person name="Huettel B."/>
            <person name="Barry K.W."/>
            <person name="Haridas S."/>
            <person name="Chen C."/>
            <person name="Bauer D."/>
            <person name="Andreopoulos W."/>
            <person name="Pangilinan J."/>
            <person name="LaButti K."/>
            <person name="Riley R."/>
            <person name="Lipzen A."/>
            <person name="Clum A."/>
            <person name="Drula E."/>
            <person name="Henrissat B."/>
            <person name="Kohler A."/>
            <person name="Grigoriev I.V."/>
            <person name="Martin F.M."/>
            <person name="Hacquard S."/>
        </authorList>
    </citation>
    <scope>NUCLEOTIDE SEQUENCE</scope>
    <source>
        <strain evidence="2">MPI-CAGE-AT-0147</strain>
    </source>
</reference>
<feature type="compositionally biased region" description="Basic and acidic residues" evidence="1">
    <location>
        <begin position="15"/>
        <end position="27"/>
    </location>
</feature>
<evidence type="ECO:0000313" key="2">
    <source>
        <dbReference type="EMBL" id="KAH7134010.1"/>
    </source>
</evidence>
<feature type="compositionally biased region" description="Polar residues" evidence="1">
    <location>
        <begin position="95"/>
        <end position="121"/>
    </location>
</feature>
<feature type="compositionally biased region" description="Basic and acidic residues" evidence="1">
    <location>
        <begin position="229"/>
        <end position="243"/>
    </location>
</feature>
<comment type="caution">
    <text evidence="2">The sequence shown here is derived from an EMBL/GenBank/DDBJ whole genome shotgun (WGS) entry which is preliminary data.</text>
</comment>
<accession>A0A9P9E8W3</accession>
<feature type="compositionally biased region" description="Basic and acidic residues" evidence="1">
    <location>
        <begin position="545"/>
        <end position="561"/>
    </location>
</feature>
<feature type="compositionally biased region" description="Basic and acidic residues" evidence="1">
    <location>
        <begin position="159"/>
        <end position="172"/>
    </location>
</feature>
<evidence type="ECO:0000256" key="1">
    <source>
        <dbReference type="SAM" id="MobiDB-lite"/>
    </source>
</evidence>